<dbReference type="SUPFAM" id="SSF49785">
    <property type="entry name" value="Galactose-binding domain-like"/>
    <property type="match status" value="1"/>
</dbReference>
<dbReference type="EC" id="3.2.1.23" evidence="4 10"/>
<dbReference type="InterPro" id="IPR036156">
    <property type="entry name" value="Beta-gal/glucu_dom_sf"/>
</dbReference>
<evidence type="ECO:0000313" key="13">
    <source>
        <dbReference type="Proteomes" id="UP000189475"/>
    </source>
</evidence>
<dbReference type="GO" id="GO:0030246">
    <property type="term" value="F:carbohydrate binding"/>
    <property type="evidence" value="ECO:0007669"/>
    <property type="project" value="InterPro"/>
</dbReference>
<dbReference type="InterPro" id="IPR006103">
    <property type="entry name" value="Glyco_hydro_2_cat"/>
</dbReference>
<evidence type="ECO:0000256" key="9">
    <source>
        <dbReference type="ARBA" id="ARBA00032230"/>
    </source>
</evidence>
<evidence type="ECO:0000256" key="7">
    <source>
        <dbReference type="ARBA" id="ARBA00023053"/>
    </source>
</evidence>
<name>A0A1R4B391_9VIBR</name>
<evidence type="ECO:0000313" key="12">
    <source>
        <dbReference type="EMBL" id="SJL83375.1"/>
    </source>
</evidence>
<dbReference type="InterPro" id="IPR006104">
    <property type="entry name" value="Glyco_hydro_2_N"/>
</dbReference>
<dbReference type="GO" id="GO:0004565">
    <property type="term" value="F:beta-galactosidase activity"/>
    <property type="evidence" value="ECO:0007669"/>
    <property type="project" value="UniProtKB-EC"/>
</dbReference>
<dbReference type="PANTHER" id="PTHR46323">
    <property type="entry name" value="BETA-GALACTOSIDASE"/>
    <property type="match status" value="1"/>
</dbReference>
<dbReference type="PROSITE" id="PS00608">
    <property type="entry name" value="GLYCOSYL_HYDROL_F2_2"/>
    <property type="match status" value="1"/>
</dbReference>
<feature type="domain" description="Beta galactosidase small chain/" evidence="11">
    <location>
        <begin position="745"/>
        <end position="1017"/>
    </location>
</feature>
<dbReference type="Gene3D" id="2.70.98.10">
    <property type="match status" value="1"/>
</dbReference>
<dbReference type="InterPro" id="IPR032312">
    <property type="entry name" value="LacZ_4"/>
</dbReference>
<dbReference type="Gene3D" id="2.60.120.260">
    <property type="entry name" value="Galactose-binding domain-like"/>
    <property type="match status" value="1"/>
</dbReference>
<dbReference type="Pfam" id="PF02929">
    <property type="entry name" value="Bgal_small_N"/>
    <property type="match status" value="1"/>
</dbReference>
<dbReference type="InterPro" id="IPR011013">
    <property type="entry name" value="Gal_mutarotase_sf_dom"/>
</dbReference>
<dbReference type="OrthoDB" id="9758603at2"/>
<dbReference type="Pfam" id="PF00703">
    <property type="entry name" value="Glyco_hydro_2"/>
    <property type="match status" value="1"/>
</dbReference>
<organism evidence="12 13">
    <name type="scientific">Vibrio palustris</name>
    <dbReference type="NCBI Taxonomy" id="1918946"/>
    <lineage>
        <taxon>Bacteria</taxon>
        <taxon>Pseudomonadati</taxon>
        <taxon>Pseudomonadota</taxon>
        <taxon>Gammaproteobacteria</taxon>
        <taxon>Vibrionales</taxon>
        <taxon>Vibrionaceae</taxon>
        <taxon>Vibrio</taxon>
    </lineage>
</organism>
<keyword evidence="8 10" id="KW-0326">Glycosidase</keyword>
<dbReference type="Proteomes" id="UP000189475">
    <property type="component" value="Unassembled WGS sequence"/>
</dbReference>
<dbReference type="Pfam" id="PF16353">
    <property type="entry name" value="LacZ_4"/>
    <property type="match status" value="1"/>
</dbReference>
<dbReference type="SMART" id="SM01038">
    <property type="entry name" value="Bgal_small_N"/>
    <property type="match status" value="1"/>
</dbReference>
<dbReference type="Pfam" id="PF02837">
    <property type="entry name" value="Glyco_hydro_2_N"/>
    <property type="match status" value="1"/>
</dbReference>
<dbReference type="EMBL" id="FUFT01000002">
    <property type="protein sequence ID" value="SJL83375.1"/>
    <property type="molecule type" value="Genomic_DNA"/>
</dbReference>
<dbReference type="InterPro" id="IPR014718">
    <property type="entry name" value="GH-type_carb-bd"/>
</dbReference>
<dbReference type="Gene3D" id="3.20.20.80">
    <property type="entry name" value="Glycosidases"/>
    <property type="match status" value="1"/>
</dbReference>
<dbReference type="PANTHER" id="PTHR46323:SF2">
    <property type="entry name" value="BETA-GALACTOSIDASE"/>
    <property type="match status" value="1"/>
</dbReference>
<evidence type="ECO:0000256" key="4">
    <source>
        <dbReference type="ARBA" id="ARBA00012756"/>
    </source>
</evidence>
<keyword evidence="7" id="KW-0915">Sodium</keyword>
<dbReference type="InterPro" id="IPR017853">
    <property type="entry name" value="GH"/>
</dbReference>
<dbReference type="Pfam" id="PF02836">
    <property type="entry name" value="Glyco_hydro_2_C"/>
    <property type="match status" value="1"/>
</dbReference>
<dbReference type="SUPFAM" id="SSF51445">
    <property type="entry name" value="(Trans)glycosidases"/>
    <property type="match status" value="1"/>
</dbReference>
<reference evidence="12 13" key="1">
    <citation type="submission" date="2017-02" db="EMBL/GenBank/DDBJ databases">
        <authorList>
            <person name="Peterson S.W."/>
        </authorList>
    </citation>
    <scope>NUCLEOTIDE SEQUENCE [LARGE SCALE GENOMIC DNA]</scope>
    <source>
        <strain evidence="12 13">CECT 9027</strain>
    </source>
</reference>
<comment type="catalytic activity">
    <reaction evidence="1 10">
        <text>Hydrolysis of terminal non-reducing beta-D-galactose residues in beta-D-galactosides.</text>
        <dbReference type="EC" id="3.2.1.23"/>
    </reaction>
</comment>
<dbReference type="RefSeq" id="WP_077313425.1">
    <property type="nucleotide sequence ID" value="NZ_AP024887.1"/>
</dbReference>
<dbReference type="GO" id="GO:0009341">
    <property type="term" value="C:beta-galactosidase complex"/>
    <property type="evidence" value="ECO:0007669"/>
    <property type="project" value="InterPro"/>
</dbReference>
<accession>A0A1R4B391</accession>
<dbReference type="PROSITE" id="PS00719">
    <property type="entry name" value="GLYCOSYL_HYDROL_F2_1"/>
    <property type="match status" value="1"/>
</dbReference>
<evidence type="ECO:0000256" key="10">
    <source>
        <dbReference type="RuleBase" id="RU361154"/>
    </source>
</evidence>
<dbReference type="InterPro" id="IPR050347">
    <property type="entry name" value="Bact_Beta-galactosidase"/>
</dbReference>
<evidence type="ECO:0000256" key="5">
    <source>
        <dbReference type="ARBA" id="ARBA00013303"/>
    </source>
</evidence>
<dbReference type="PRINTS" id="PR00132">
    <property type="entry name" value="GLHYDRLASE2"/>
</dbReference>
<evidence type="ECO:0000259" key="11">
    <source>
        <dbReference type="SMART" id="SM01038"/>
    </source>
</evidence>
<sequence>MRTFHDIIASQDWQNQWVVKLGTRPAHTPLHHYSTVSDAVNGNSNRHYLNGEWAFQLFTKPQEVEASVIESNTDLSTWDTICVPSNWQLKGFDKPIYTNVKYPFVDNAPYVPEDNPTGCYARDFMVDDLNNEALRIVFEGVNSAFHVWCNGVWVGYSQDSRLPAEFDLSSQVQQGRNRLTVMVMRWSDGSYLEDQDMWWLSGIFRDVYLYRKPAIGIEDVFIKPSLDREYVDGHLAVTTTLSQCSAVHTVTVSLFDHHGDEVATQGKATQSTAAFDVDEKGGWSDRTYHQLHVTRPLHWTAETPTLYRCVVSLLDEAGHIIDCEAYNIGFRNVVIEDGLLKVNGQPLLIRGVNRHEHDPVAGHAVDEESMIQDIVLMKQHNFNAVRTAHYPNHPRWYELCDQYGLYVVDEANIETHGQFPMCRLSDDPQWNSAYMQRMIGVVERDKNHPSVIIWSLGNESGIGFNHHAMYQWTKQRDPSRPVQYEGGGANTAATDIICPMYARVDQHQGGANPKYAIKDWISQPGEQRPLILCEYAHAMGNSLGSYHEYWDAFRQYPRLQGGFIWDWVDQGLEKTDDNGTSYWAYGGDFGDDINDRQFCINGLIWPDRTPHPALIEAKYAQQFYQIQYADGQLAITSEHLFSQEAILCRWALLKDGVEIEYGETALSISPLDTHTIALELLQQHWPREVRYDLNVDILLAKPTAWAHVGHSLAQAQFNLKPAYDGLKPQPSQGGVTLAENDTSITISAGASEWQLNKHSGYLTHWSIQGEEQWIAPLRDCFYRAPLDNDIGTSEVDRPDPNSCMAQWKAAGLDALSSQCTHIDTQQDERGVRIAVQFAHSAHAEVVLTTCWTYQFCAREQMTVEVKVQRQAALPSLARVGMQAAVPWQETVSWLGRGPHENYPDRKTSARIGKYQRSIADMHTPYIFPTDNGLRCDTQELTIGGLQVTGHFHFSVSQYSQTTLEQAKHTNELVSDEYLHVHLDAYHMGIGGDDSWTPSVHQEYLLQDTGYQYQLTFSPLHHLMEEA</sequence>
<evidence type="ECO:0000256" key="6">
    <source>
        <dbReference type="ARBA" id="ARBA00022801"/>
    </source>
</evidence>
<dbReference type="STRING" id="1918946.VPAL9027_01341"/>
<evidence type="ECO:0000256" key="3">
    <source>
        <dbReference type="ARBA" id="ARBA00007401"/>
    </source>
</evidence>
<evidence type="ECO:0000256" key="8">
    <source>
        <dbReference type="ARBA" id="ARBA00023295"/>
    </source>
</evidence>
<dbReference type="InterPro" id="IPR023232">
    <property type="entry name" value="Glyco_hydro_2_AS"/>
</dbReference>
<dbReference type="SUPFAM" id="SSF74650">
    <property type="entry name" value="Galactose mutarotase-like"/>
    <property type="match status" value="1"/>
</dbReference>
<dbReference type="InterPro" id="IPR004199">
    <property type="entry name" value="B-gal_small/dom_5"/>
</dbReference>
<comment type="similarity">
    <text evidence="3 10">Belongs to the glycosyl hydrolase 2 family.</text>
</comment>
<comment type="cofactor">
    <cofactor evidence="2">
        <name>Na(+)</name>
        <dbReference type="ChEBI" id="CHEBI:29101"/>
    </cofactor>
</comment>
<proteinExistence type="inferred from homology"/>
<keyword evidence="6 10" id="KW-0378">Hydrolase</keyword>
<dbReference type="FunFam" id="3.20.20.80:FF:000018">
    <property type="entry name" value="Beta-galactosidase"/>
    <property type="match status" value="1"/>
</dbReference>
<dbReference type="InterPro" id="IPR008979">
    <property type="entry name" value="Galactose-bd-like_sf"/>
</dbReference>
<protein>
    <recommendedName>
        <fullName evidence="5 10">Beta-galactosidase</fullName>
        <ecNumber evidence="4 10">3.2.1.23</ecNumber>
    </recommendedName>
    <alternativeName>
        <fullName evidence="9 10">Lactase</fullName>
    </alternativeName>
</protein>
<evidence type="ECO:0000256" key="1">
    <source>
        <dbReference type="ARBA" id="ARBA00001412"/>
    </source>
</evidence>
<gene>
    <name evidence="12" type="primary">lacZ</name>
    <name evidence="12" type="ORF">VPAL9027_01341</name>
</gene>
<dbReference type="InterPro" id="IPR006102">
    <property type="entry name" value="Ig-like_GH2"/>
</dbReference>
<dbReference type="Gene3D" id="2.60.40.10">
    <property type="entry name" value="Immunoglobulins"/>
    <property type="match status" value="2"/>
</dbReference>
<dbReference type="InterPro" id="IPR006101">
    <property type="entry name" value="Glyco_hydro_2"/>
</dbReference>
<keyword evidence="13" id="KW-1185">Reference proteome</keyword>
<dbReference type="InterPro" id="IPR013783">
    <property type="entry name" value="Ig-like_fold"/>
</dbReference>
<dbReference type="SUPFAM" id="SSF49303">
    <property type="entry name" value="beta-Galactosidase/glucuronidase domain"/>
    <property type="match status" value="2"/>
</dbReference>
<dbReference type="InterPro" id="IPR023230">
    <property type="entry name" value="Glyco_hydro_2_CS"/>
</dbReference>
<evidence type="ECO:0000256" key="2">
    <source>
        <dbReference type="ARBA" id="ARBA00001959"/>
    </source>
</evidence>
<dbReference type="NCBIfam" id="NF007074">
    <property type="entry name" value="PRK09525.1"/>
    <property type="match status" value="1"/>
</dbReference>
<dbReference type="GO" id="GO:0005990">
    <property type="term" value="P:lactose catabolic process"/>
    <property type="evidence" value="ECO:0007669"/>
    <property type="project" value="TreeGrafter"/>
</dbReference>
<dbReference type="AlphaFoldDB" id="A0A1R4B391"/>